<organism evidence="2 3">
    <name type="scientific">Arthrobacter glacialis</name>
    <dbReference type="NCBI Taxonomy" id="1664"/>
    <lineage>
        <taxon>Bacteria</taxon>
        <taxon>Bacillati</taxon>
        <taxon>Actinomycetota</taxon>
        <taxon>Actinomycetes</taxon>
        <taxon>Micrococcales</taxon>
        <taxon>Micrococcaceae</taxon>
        <taxon>Arthrobacter</taxon>
    </lineage>
</organism>
<keyword evidence="1" id="KW-1133">Transmembrane helix</keyword>
<accession>A0A2S3ZS88</accession>
<feature type="transmembrane region" description="Helical" evidence="1">
    <location>
        <begin position="21"/>
        <end position="42"/>
    </location>
</feature>
<name>A0A2S3ZS88_ARTGL</name>
<gene>
    <name evidence="2" type="ORF">CVS27_17545</name>
</gene>
<dbReference type="RefSeq" id="WP_103467145.1">
    <property type="nucleotide sequence ID" value="NZ_PPXC01000017.1"/>
</dbReference>
<reference evidence="2 3" key="1">
    <citation type="submission" date="2018-01" db="EMBL/GenBank/DDBJ databases">
        <title>Arthrobacter sp. nov., from glaciers in China.</title>
        <authorList>
            <person name="Liu Q."/>
            <person name="Xin Y.-H."/>
        </authorList>
    </citation>
    <scope>NUCLEOTIDE SEQUENCE [LARGE SCALE GENOMIC DNA]</scope>
    <source>
        <strain evidence="2 3">HLT2-12-2</strain>
    </source>
</reference>
<feature type="transmembrane region" description="Helical" evidence="1">
    <location>
        <begin position="82"/>
        <end position="101"/>
    </location>
</feature>
<feature type="transmembrane region" description="Helical" evidence="1">
    <location>
        <begin position="48"/>
        <end position="70"/>
    </location>
</feature>
<keyword evidence="1" id="KW-0812">Transmembrane</keyword>
<feature type="transmembrane region" description="Helical" evidence="1">
    <location>
        <begin position="107"/>
        <end position="129"/>
    </location>
</feature>
<comment type="caution">
    <text evidence="2">The sequence shown here is derived from an EMBL/GenBank/DDBJ whole genome shotgun (WGS) entry which is preliminary data.</text>
</comment>
<keyword evidence="1" id="KW-0472">Membrane</keyword>
<evidence type="ECO:0000313" key="2">
    <source>
        <dbReference type="EMBL" id="POH72126.1"/>
    </source>
</evidence>
<keyword evidence="3" id="KW-1185">Reference proteome</keyword>
<dbReference type="AlphaFoldDB" id="A0A2S3ZS88"/>
<sequence length="202" mass="20123">MSETALPQSAAANMSVANTPLLWRAVLLRALVTLAFGLTTVFWGAPGTLGLCLALGAYLLAAAAAQYLSVRTLSLTRNDARRLVLLGAAGLLAVSGVVVAISASTLVAAVLGGAALAVMGGAELFSALYRPAGTAHAKSALGNDWLISGVLGLGTGILLPFFAAAGPHALMGVAGGGALMTGALWVLSALTLRHDGYTAKGQ</sequence>
<dbReference type="EMBL" id="PPXC01000017">
    <property type="protein sequence ID" value="POH72126.1"/>
    <property type="molecule type" value="Genomic_DNA"/>
</dbReference>
<proteinExistence type="predicted"/>
<feature type="transmembrane region" description="Helical" evidence="1">
    <location>
        <begin position="141"/>
        <end position="163"/>
    </location>
</feature>
<feature type="transmembrane region" description="Helical" evidence="1">
    <location>
        <begin position="169"/>
        <end position="192"/>
    </location>
</feature>
<protein>
    <submittedName>
        <fullName evidence="2">Uncharacterized protein</fullName>
    </submittedName>
</protein>
<evidence type="ECO:0000256" key="1">
    <source>
        <dbReference type="SAM" id="Phobius"/>
    </source>
</evidence>
<evidence type="ECO:0000313" key="3">
    <source>
        <dbReference type="Proteomes" id="UP000237061"/>
    </source>
</evidence>
<dbReference type="Proteomes" id="UP000237061">
    <property type="component" value="Unassembled WGS sequence"/>
</dbReference>